<dbReference type="AlphaFoldDB" id="A0A1F4S573"/>
<keyword evidence="3 5" id="KW-0687">Ribonucleoprotein</keyword>
<accession>A0A1F4S573</accession>
<comment type="similarity">
    <text evidence="1 5 6">Belongs to the universal ribosomal protein uS9 family.</text>
</comment>
<evidence type="ECO:0000256" key="5">
    <source>
        <dbReference type="HAMAP-Rule" id="MF_00532"/>
    </source>
</evidence>
<name>A0A1F4S573_UNCSA</name>
<dbReference type="NCBIfam" id="NF001099">
    <property type="entry name" value="PRK00132.1"/>
    <property type="match status" value="1"/>
</dbReference>
<dbReference type="GO" id="GO:0022627">
    <property type="term" value="C:cytosolic small ribosomal subunit"/>
    <property type="evidence" value="ECO:0007669"/>
    <property type="project" value="TreeGrafter"/>
</dbReference>
<dbReference type="InterPro" id="IPR014721">
    <property type="entry name" value="Ribsml_uS5_D2-typ_fold_subgr"/>
</dbReference>
<evidence type="ECO:0000313" key="7">
    <source>
        <dbReference type="EMBL" id="OGC15549.1"/>
    </source>
</evidence>
<dbReference type="Proteomes" id="UP000177905">
    <property type="component" value="Unassembled WGS sequence"/>
</dbReference>
<proteinExistence type="inferred from homology"/>
<dbReference type="FunFam" id="3.30.230.10:FF:000001">
    <property type="entry name" value="30S ribosomal protein S9"/>
    <property type="match status" value="1"/>
</dbReference>
<comment type="caution">
    <text evidence="7">The sequence shown here is derived from an EMBL/GenBank/DDBJ whole genome shotgun (WGS) entry which is preliminary data.</text>
</comment>
<dbReference type="GO" id="GO:0006412">
    <property type="term" value="P:translation"/>
    <property type="evidence" value="ECO:0007669"/>
    <property type="project" value="UniProtKB-UniRule"/>
</dbReference>
<dbReference type="InterPro" id="IPR020568">
    <property type="entry name" value="Ribosomal_Su5_D2-typ_SF"/>
</dbReference>
<dbReference type="GO" id="GO:0003723">
    <property type="term" value="F:RNA binding"/>
    <property type="evidence" value="ECO:0007669"/>
    <property type="project" value="TreeGrafter"/>
</dbReference>
<dbReference type="PROSITE" id="PS00360">
    <property type="entry name" value="RIBOSOMAL_S9"/>
    <property type="match status" value="1"/>
</dbReference>
<dbReference type="Gene3D" id="3.30.230.10">
    <property type="match status" value="1"/>
</dbReference>
<dbReference type="HAMAP" id="MF_00532_B">
    <property type="entry name" value="Ribosomal_uS9_B"/>
    <property type="match status" value="1"/>
</dbReference>
<dbReference type="InterPro" id="IPR023035">
    <property type="entry name" value="Ribosomal_uS9_bac/plastid"/>
</dbReference>
<evidence type="ECO:0000256" key="1">
    <source>
        <dbReference type="ARBA" id="ARBA00005251"/>
    </source>
</evidence>
<evidence type="ECO:0000313" key="8">
    <source>
        <dbReference type="Proteomes" id="UP000177905"/>
    </source>
</evidence>
<dbReference type="SUPFAM" id="SSF54211">
    <property type="entry name" value="Ribosomal protein S5 domain 2-like"/>
    <property type="match status" value="1"/>
</dbReference>
<dbReference type="InterPro" id="IPR020574">
    <property type="entry name" value="Ribosomal_uS9_CS"/>
</dbReference>
<dbReference type="GO" id="GO:0003735">
    <property type="term" value="F:structural constituent of ribosome"/>
    <property type="evidence" value="ECO:0007669"/>
    <property type="project" value="InterPro"/>
</dbReference>
<keyword evidence="2 5" id="KW-0689">Ribosomal protein</keyword>
<protein>
    <recommendedName>
        <fullName evidence="4 5">Small ribosomal subunit protein uS9</fullName>
    </recommendedName>
</protein>
<reference evidence="7 8" key="1">
    <citation type="journal article" date="2016" name="Nat. Commun.">
        <title>Thousands of microbial genomes shed light on interconnected biogeochemical processes in an aquifer system.</title>
        <authorList>
            <person name="Anantharaman K."/>
            <person name="Brown C.T."/>
            <person name="Hug L.A."/>
            <person name="Sharon I."/>
            <person name="Castelle C.J."/>
            <person name="Probst A.J."/>
            <person name="Thomas B.C."/>
            <person name="Singh A."/>
            <person name="Wilkins M.J."/>
            <person name="Karaoz U."/>
            <person name="Brodie E.L."/>
            <person name="Williams K.H."/>
            <person name="Hubbard S.S."/>
            <person name="Banfield J.F."/>
        </authorList>
    </citation>
    <scope>NUCLEOTIDE SEQUENCE [LARGE SCALE GENOMIC DNA]</scope>
</reference>
<evidence type="ECO:0000256" key="4">
    <source>
        <dbReference type="ARBA" id="ARBA00035259"/>
    </source>
</evidence>
<dbReference type="Pfam" id="PF00380">
    <property type="entry name" value="Ribosomal_S9"/>
    <property type="match status" value="1"/>
</dbReference>
<dbReference type="PANTHER" id="PTHR21569:SF1">
    <property type="entry name" value="SMALL RIBOSOMAL SUBUNIT PROTEIN US9M"/>
    <property type="match status" value="1"/>
</dbReference>
<dbReference type="PANTHER" id="PTHR21569">
    <property type="entry name" value="RIBOSOMAL PROTEIN S9"/>
    <property type="match status" value="1"/>
</dbReference>
<organism evidence="7 8">
    <name type="scientific">candidate division WOR-1 bacterium RIFOXYB2_FULL_36_35</name>
    <dbReference type="NCBI Taxonomy" id="1802578"/>
    <lineage>
        <taxon>Bacteria</taxon>
        <taxon>Bacillati</taxon>
        <taxon>Saganbacteria</taxon>
    </lineage>
</organism>
<evidence type="ECO:0000256" key="3">
    <source>
        <dbReference type="ARBA" id="ARBA00023274"/>
    </source>
</evidence>
<sequence>MGGETFIGTGRRKTAIASVSILKGSGKIYVNSLPYEKYFCNRAVLLSNILSPLKETNLVESFDISAKVSGGGVSAQADAVRLGIARALVEFSFDLRKILRPLDLLKRDPRMKERKKYGLKKARKAFQYTKR</sequence>
<gene>
    <name evidence="5" type="primary">rpsI</name>
    <name evidence="7" type="ORF">A2290_03840</name>
</gene>
<dbReference type="InterPro" id="IPR000754">
    <property type="entry name" value="Ribosomal_uS9"/>
</dbReference>
<evidence type="ECO:0000256" key="6">
    <source>
        <dbReference type="RuleBase" id="RU003815"/>
    </source>
</evidence>
<evidence type="ECO:0000256" key="2">
    <source>
        <dbReference type="ARBA" id="ARBA00022980"/>
    </source>
</evidence>
<dbReference type="EMBL" id="MEUA01000019">
    <property type="protein sequence ID" value="OGC15549.1"/>
    <property type="molecule type" value="Genomic_DNA"/>
</dbReference>